<dbReference type="EMBL" id="BPLQ01006783">
    <property type="protein sequence ID" value="GIY25264.1"/>
    <property type="molecule type" value="Genomic_DNA"/>
</dbReference>
<dbReference type="Proteomes" id="UP001054837">
    <property type="component" value="Unassembled WGS sequence"/>
</dbReference>
<keyword evidence="2" id="KW-1185">Reference proteome</keyword>
<proteinExistence type="predicted"/>
<accession>A0AAV4RUG8</accession>
<organism evidence="1 2">
    <name type="scientific">Caerostris darwini</name>
    <dbReference type="NCBI Taxonomy" id="1538125"/>
    <lineage>
        <taxon>Eukaryota</taxon>
        <taxon>Metazoa</taxon>
        <taxon>Ecdysozoa</taxon>
        <taxon>Arthropoda</taxon>
        <taxon>Chelicerata</taxon>
        <taxon>Arachnida</taxon>
        <taxon>Araneae</taxon>
        <taxon>Araneomorphae</taxon>
        <taxon>Entelegynae</taxon>
        <taxon>Araneoidea</taxon>
        <taxon>Araneidae</taxon>
        <taxon>Caerostris</taxon>
    </lineage>
</organism>
<name>A0AAV4RUG8_9ARAC</name>
<evidence type="ECO:0000313" key="2">
    <source>
        <dbReference type="Proteomes" id="UP001054837"/>
    </source>
</evidence>
<sequence>MRTPHSVDRRLGETVGCRLKRIPCPSGGLTPDGLLGFGSFGMHFLSIVISCLKSAVPHNRRKSNYPPNVLRPKRVLFPVRHSYKSEMRGPLKTHKSRNITSLCSHIAVKGSTGA</sequence>
<dbReference type="AlphaFoldDB" id="A0AAV4RUG8"/>
<gene>
    <name evidence="1" type="ORF">CDAR_616091</name>
</gene>
<reference evidence="1 2" key="1">
    <citation type="submission" date="2021-06" db="EMBL/GenBank/DDBJ databases">
        <title>Caerostris darwini draft genome.</title>
        <authorList>
            <person name="Kono N."/>
            <person name="Arakawa K."/>
        </authorList>
    </citation>
    <scope>NUCLEOTIDE SEQUENCE [LARGE SCALE GENOMIC DNA]</scope>
</reference>
<protein>
    <submittedName>
        <fullName evidence="1">Uncharacterized protein</fullName>
    </submittedName>
</protein>
<evidence type="ECO:0000313" key="1">
    <source>
        <dbReference type="EMBL" id="GIY25264.1"/>
    </source>
</evidence>
<comment type="caution">
    <text evidence="1">The sequence shown here is derived from an EMBL/GenBank/DDBJ whole genome shotgun (WGS) entry which is preliminary data.</text>
</comment>